<dbReference type="NCBIfam" id="TIGR02464">
    <property type="entry name" value="ribofla_fusion"/>
    <property type="match status" value="1"/>
</dbReference>
<evidence type="ECO:0000313" key="2">
    <source>
        <dbReference type="EMBL" id="KAF4505753.1"/>
    </source>
</evidence>
<comment type="caution">
    <text evidence="2">The sequence shown here is derived from an EMBL/GenBank/DDBJ whole genome shotgun (WGS) entry which is preliminary data.</text>
</comment>
<dbReference type="InterPro" id="IPR037238">
    <property type="entry name" value="YbiA-like_sf"/>
</dbReference>
<gene>
    <name evidence="2" type="ORF">G6O67_007669</name>
</gene>
<dbReference type="AlphaFoldDB" id="A0A8H4LUN0"/>
<keyword evidence="3" id="KW-1185">Reference proteome</keyword>
<feature type="domain" description="NADAR" evidence="1">
    <location>
        <begin position="6"/>
        <end position="172"/>
    </location>
</feature>
<protein>
    <recommendedName>
        <fullName evidence="1">NADAR domain-containing protein</fullName>
    </recommendedName>
</protein>
<reference evidence="2 3" key="1">
    <citation type="journal article" date="2020" name="Genome Biol. Evol.">
        <title>A new high-quality draft genome assembly of the Chinese cordyceps Ophiocordyceps sinensis.</title>
        <authorList>
            <person name="Shu R."/>
            <person name="Zhang J."/>
            <person name="Meng Q."/>
            <person name="Zhang H."/>
            <person name="Zhou G."/>
            <person name="Li M."/>
            <person name="Wu P."/>
            <person name="Zhao Y."/>
            <person name="Chen C."/>
            <person name="Qin Q."/>
        </authorList>
    </citation>
    <scope>NUCLEOTIDE SEQUENCE [LARGE SCALE GENOMIC DNA]</scope>
    <source>
        <strain evidence="2 3">IOZ07</strain>
    </source>
</reference>
<dbReference type="InterPro" id="IPR012816">
    <property type="entry name" value="NADAR"/>
</dbReference>
<dbReference type="EMBL" id="JAAVMX010000008">
    <property type="protein sequence ID" value="KAF4505753.1"/>
    <property type="molecule type" value="Genomic_DNA"/>
</dbReference>
<dbReference type="Proteomes" id="UP000557566">
    <property type="component" value="Unassembled WGS sequence"/>
</dbReference>
<dbReference type="Pfam" id="PF08719">
    <property type="entry name" value="NADAR"/>
    <property type="match status" value="1"/>
</dbReference>
<dbReference type="CDD" id="cd15457">
    <property type="entry name" value="NADAR"/>
    <property type="match status" value="1"/>
</dbReference>
<evidence type="ECO:0000313" key="3">
    <source>
        <dbReference type="Proteomes" id="UP000557566"/>
    </source>
</evidence>
<sequence>MTKAIFFWRESDEAGWLCQWFHHPFRDDEDPERVYFTAEHFMMYQKAKLFGDDATAAEVLRTKAPRKAKSLGRKVTNFKEAVWEAKCEAIVLKGNMLKFGAPASGQTPIQPGSEGSLRDKLLRTGDAELVEASPFDRVWGVGFKPEEAEANRKRWGLNLLGKALMEVRAALREEEEKK</sequence>
<accession>A0A8H4LUN0</accession>
<dbReference type="Gene3D" id="1.10.357.40">
    <property type="entry name" value="YbiA-like"/>
    <property type="match status" value="1"/>
</dbReference>
<dbReference type="SUPFAM" id="SSF143990">
    <property type="entry name" value="YbiA-like"/>
    <property type="match status" value="1"/>
</dbReference>
<evidence type="ECO:0000259" key="1">
    <source>
        <dbReference type="Pfam" id="PF08719"/>
    </source>
</evidence>
<organism evidence="2 3">
    <name type="scientific">Ophiocordyceps sinensis</name>
    <dbReference type="NCBI Taxonomy" id="72228"/>
    <lineage>
        <taxon>Eukaryota</taxon>
        <taxon>Fungi</taxon>
        <taxon>Dikarya</taxon>
        <taxon>Ascomycota</taxon>
        <taxon>Pezizomycotina</taxon>
        <taxon>Sordariomycetes</taxon>
        <taxon>Hypocreomycetidae</taxon>
        <taxon>Hypocreales</taxon>
        <taxon>Ophiocordycipitaceae</taxon>
        <taxon>Ophiocordyceps</taxon>
    </lineage>
</organism>
<dbReference type="OrthoDB" id="206452at2759"/>
<proteinExistence type="predicted"/>
<name>A0A8H4LUN0_9HYPO</name>